<comment type="caution">
    <text evidence="2">The sequence shown here is derived from an EMBL/GenBank/DDBJ whole genome shotgun (WGS) entry which is preliminary data.</text>
</comment>
<feature type="region of interest" description="Disordered" evidence="1">
    <location>
        <begin position="253"/>
        <end position="274"/>
    </location>
</feature>
<feature type="region of interest" description="Disordered" evidence="1">
    <location>
        <begin position="1266"/>
        <end position="1298"/>
    </location>
</feature>
<feature type="compositionally biased region" description="Basic and acidic residues" evidence="1">
    <location>
        <begin position="1080"/>
        <end position="1099"/>
    </location>
</feature>
<feature type="compositionally biased region" description="Polar residues" evidence="1">
    <location>
        <begin position="1135"/>
        <end position="1167"/>
    </location>
</feature>
<gene>
    <name evidence="2" type="ORF">DCHRY22_LOCUS8318</name>
</gene>
<evidence type="ECO:0000313" key="3">
    <source>
        <dbReference type="Proteomes" id="UP000789524"/>
    </source>
</evidence>
<feature type="compositionally biased region" description="Basic and acidic residues" evidence="1">
    <location>
        <begin position="959"/>
        <end position="975"/>
    </location>
</feature>
<dbReference type="Proteomes" id="UP000789524">
    <property type="component" value="Unassembled WGS sequence"/>
</dbReference>
<organism evidence="2 3">
    <name type="scientific">Danaus chrysippus</name>
    <name type="common">African queen</name>
    <dbReference type="NCBI Taxonomy" id="151541"/>
    <lineage>
        <taxon>Eukaryota</taxon>
        <taxon>Metazoa</taxon>
        <taxon>Ecdysozoa</taxon>
        <taxon>Arthropoda</taxon>
        <taxon>Hexapoda</taxon>
        <taxon>Insecta</taxon>
        <taxon>Pterygota</taxon>
        <taxon>Neoptera</taxon>
        <taxon>Endopterygota</taxon>
        <taxon>Lepidoptera</taxon>
        <taxon>Glossata</taxon>
        <taxon>Ditrysia</taxon>
        <taxon>Papilionoidea</taxon>
        <taxon>Nymphalidae</taxon>
        <taxon>Danainae</taxon>
        <taxon>Danaini</taxon>
        <taxon>Danaina</taxon>
        <taxon>Danaus</taxon>
        <taxon>Anosia</taxon>
    </lineage>
</organism>
<feature type="region of interest" description="Disordered" evidence="1">
    <location>
        <begin position="1488"/>
        <end position="1517"/>
    </location>
</feature>
<dbReference type="OrthoDB" id="7743577at2759"/>
<protein>
    <submittedName>
        <fullName evidence="2">(African queen) hypothetical protein</fullName>
    </submittedName>
</protein>
<feature type="compositionally biased region" description="Basic and acidic residues" evidence="1">
    <location>
        <begin position="1219"/>
        <end position="1228"/>
    </location>
</feature>
<sequence>MQRVVCRGVERGEVDICAPHVITEACRLPAVESALCVYYNVTLHQTPLLHGDTDVISSSPHCSRYCCDLSWVARGCGGRGASPALRDSLRLLRDAWPEPASLRDRYRRLAANEESGDSFERTCVKADMLNTGALGGVGVAGGGGASPGMLRRRYSVPETIMRKYRLAQQRSEGDSEDVGRWSAAGSSGRGACAWCGSRASAARREREHMRKSALLRLWGRAGAPVARACPCAACGPGPGPPSVPVGTRSLDASHTELRTSPRRLRSDSPNERLVDCSSSVTKTTLDAAPLTDSSGKEGHVTDSRVILSSVDSPQLRIDECSFSDLSDPFTSSPPTMKEYHAQLSTGDFIDGRVSEGSVNVENNDSNIVPYTQPLSLQTSPYDILEIVVSETLEVRPVPVRKNVSPPVSPPRIAKNQLENSKRLGNIPLDEYVSNMLIESLNSLNDQLESMNASIGSERKLNIVEKEIKVKLQNTGVNTIVHLSPTSNNQIIFGNEELYESNETSDLCNNARDTCSSNIREEIVSLEMNNNLTSAESLQQDQTNATNKKQIVTEKFINVPTETVNKAVLQQIQKLFKDELQHLEPEVNSTEVPLPGVSHIEISNVDVYIDDKSNEAQHKGFEALGGVGTCNYYQEINHTPVVPRFSAFPHTESMEVNTSSSEDTEILGSECTSLVDSLDDPNSPRSILLRKSFNNKRTELVRSSIDVLDLLPENMSQTDNIHPKEKAESFFVRIKDDDCNCEKENIIVADHMPETIKQRLYRRHRKRELRMESARRSKVKQLKRDLDSNFSESQKMKKEIEKESIILINSLIDEVIIKIAQDEYKCMHIKKRTNKLSSNKSDENLLKKHWKKDNENNNNSNKSVKSNIQTCSHTDEVHDNHQNNETYVRGRLSLQSPLSPEESPPSRIYQKSEIHDGSKCIEILEILEYVNSSQNSETTNSDENHNLGVKSKKSRIPVPVHEKVQKVSKSRTEKGCKSTRITSPLLSDERNCKSSHLLANMLLTTLVDTSEGNNSSPQIHPLTRRASVPCEARSRSNSLRFKNVFDIIEEEKSSLSFESTGEDSAYNRRASAPSFSQFDTNKQEEIQKQRQESKERSSLCKEMHFVDTRSAGTSPMLDSCKQINVAAMTSPHRKSASTSPIRMASTASSGAGSLQTAGAARTLQSSCPTAPRSPRSHLEEGSNARRKSISTQHEPARRLRGGHSESDTASSVFRVKRGRKVDGKKRTDFRSVGNSRRSFEDIASIGEQERNKERTKIREILGVEKRRRSEVKAGAQTEKERRRRKDAQEKRDEDLEEEWSSSESSGSLLCSLAPAWLTARRRRRRAAPSGEWAVTVAGSCPSTLPNDVEMRLRFPDRRKVSLTSSTISGQSPHLAHPIQQVLTQPPCHRAVACGTSCSRVLGRAEDEGRVRLTLKKEASDSSIVASKSIKKSSELLPDLQTYRASRSKTRSSVKTRRGYSLHCWLPEDDSTPIRPCNGLSVEGSAIVPHRKPRAPSMSERDVTRPSPPSHRTHHLPHLRSYLPTNLRNML</sequence>
<keyword evidence="3" id="KW-1185">Reference proteome</keyword>
<evidence type="ECO:0000313" key="2">
    <source>
        <dbReference type="EMBL" id="CAG9568438.1"/>
    </source>
</evidence>
<feature type="region of interest" description="Disordered" evidence="1">
    <location>
        <begin position="1055"/>
        <end position="1099"/>
    </location>
</feature>
<proteinExistence type="predicted"/>
<name>A0A8J2QRT1_9NEOP</name>
<feature type="region of interest" description="Disordered" evidence="1">
    <location>
        <begin position="933"/>
        <end position="975"/>
    </location>
</feature>
<accession>A0A8J2QRT1</accession>
<dbReference type="EMBL" id="CAKASE010000060">
    <property type="protein sequence ID" value="CAG9568438.1"/>
    <property type="molecule type" value="Genomic_DNA"/>
</dbReference>
<evidence type="ECO:0000256" key="1">
    <source>
        <dbReference type="SAM" id="MobiDB-lite"/>
    </source>
</evidence>
<feature type="region of interest" description="Disordered" evidence="1">
    <location>
        <begin position="1128"/>
        <end position="1231"/>
    </location>
</feature>
<feature type="compositionally biased region" description="Basic and acidic residues" evidence="1">
    <location>
        <begin position="1193"/>
        <end position="1205"/>
    </location>
</feature>
<reference evidence="2" key="1">
    <citation type="submission" date="2021-09" db="EMBL/GenBank/DDBJ databases">
        <authorList>
            <person name="Martin H S."/>
        </authorList>
    </citation>
    <scope>NUCLEOTIDE SEQUENCE</scope>
</reference>